<protein>
    <submittedName>
        <fullName evidence="1">Uncharacterized protein</fullName>
    </submittedName>
</protein>
<organism evidence="1 2">
    <name type="scientific">Amblyomma americanum</name>
    <name type="common">Lone star tick</name>
    <dbReference type="NCBI Taxonomy" id="6943"/>
    <lineage>
        <taxon>Eukaryota</taxon>
        <taxon>Metazoa</taxon>
        <taxon>Ecdysozoa</taxon>
        <taxon>Arthropoda</taxon>
        <taxon>Chelicerata</taxon>
        <taxon>Arachnida</taxon>
        <taxon>Acari</taxon>
        <taxon>Parasitiformes</taxon>
        <taxon>Ixodida</taxon>
        <taxon>Ixodoidea</taxon>
        <taxon>Ixodidae</taxon>
        <taxon>Amblyomminae</taxon>
        <taxon>Amblyomma</taxon>
    </lineage>
</organism>
<proteinExistence type="predicted"/>
<dbReference type="Proteomes" id="UP001321473">
    <property type="component" value="Unassembled WGS sequence"/>
</dbReference>
<dbReference type="EMBL" id="JARKHS020032725">
    <property type="protein sequence ID" value="KAK8759691.1"/>
    <property type="molecule type" value="Genomic_DNA"/>
</dbReference>
<comment type="caution">
    <text evidence="1">The sequence shown here is derived from an EMBL/GenBank/DDBJ whole genome shotgun (WGS) entry which is preliminary data.</text>
</comment>
<evidence type="ECO:0000313" key="2">
    <source>
        <dbReference type="Proteomes" id="UP001321473"/>
    </source>
</evidence>
<feature type="non-terminal residue" evidence="1">
    <location>
        <position position="95"/>
    </location>
</feature>
<sequence>MQEQSPIILTDIHEWIYAVPFLLIPCCVATRQRQVPQNHRPLIGVKGCFAIFSTVAASLREQKLVTLWTTCELHSRPCDDGGVLRRRHPPSGDWR</sequence>
<reference evidence="1 2" key="1">
    <citation type="journal article" date="2023" name="Arcadia Sci">
        <title>De novo assembly of a long-read Amblyomma americanum tick genome.</title>
        <authorList>
            <person name="Chou S."/>
            <person name="Poskanzer K.E."/>
            <person name="Rollins M."/>
            <person name="Thuy-Boun P.S."/>
        </authorList>
    </citation>
    <scope>NUCLEOTIDE SEQUENCE [LARGE SCALE GENOMIC DNA]</scope>
    <source>
        <strain evidence="1">F_SG_1</strain>
        <tissue evidence="1">Salivary glands</tissue>
    </source>
</reference>
<evidence type="ECO:0000313" key="1">
    <source>
        <dbReference type="EMBL" id="KAK8759691.1"/>
    </source>
</evidence>
<gene>
    <name evidence="1" type="ORF">V5799_002677</name>
</gene>
<accession>A0AAQ4DB51</accession>
<keyword evidence="2" id="KW-1185">Reference proteome</keyword>
<dbReference type="AlphaFoldDB" id="A0AAQ4DB51"/>
<name>A0AAQ4DB51_AMBAM</name>